<name>A0A9N7TUD3_PLEPL</name>
<dbReference type="EMBL" id="CADEAL010000380">
    <property type="protein sequence ID" value="CAB1419316.1"/>
    <property type="molecule type" value="Genomic_DNA"/>
</dbReference>
<proteinExistence type="predicted"/>
<reference evidence="2" key="1">
    <citation type="submission" date="2020-03" db="EMBL/GenBank/DDBJ databases">
        <authorList>
            <person name="Weist P."/>
        </authorList>
    </citation>
    <scope>NUCLEOTIDE SEQUENCE</scope>
</reference>
<evidence type="ECO:0000256" key="1">
    <source>
        <dbReference type="SAM" id="MobiDB-lite"/>
    </source>
</evidence>
<feature type="region of interest" description="Disordered" evidence="1">
    <location>
        <begin position="1"/>
        <end position="27"/>
    </location>
</feature>
<organism evidence="2 3">
    <name type="scientific">Pleuronectes platessa</name>
    <name type="common">European plaice</name>
    <dbReference type="NCBI Taxonomy" id="8262"/>
    <lineage>
        <taxon>Eukaryota</taxon>
        <taxon>Metazoa</taxon>
        <taxon>Chordata</taxon>
        <taxon>Craniata</taxon>
        <taxon>Vertebrata</taxon>
        <taxon>Euteleostomi</taxon>
        <taxon>Actinopterygii</taxon>
        <taxon>Neopterygii</taxon>
        <taxon>Teleostei</taxon>
        <taxon>Neoteleostei</taxon>
        <taxon>Acanthomorphata</taxon>
        <taxon>Carangaria</taxon>
        <taxon>Pleuronectiformes</taxon>
        <taxon>Pleuronectoidei</taxon>
        <taxon>Pleuronectidae</taxon>
        <taxon>Pleuronectes</taxon>
    </lineage>
</organism>
<dbReference type="Proteomes" id="UP001153269">
    <property type="component" value="Unassembled WGS sequence"/>
</dbReference>
<evidence type="ECO:0000313" key="3">
    <source>
        <dbReference type="Proteomes" id="UP001153269"/>
    </source>
</evidence>
<accession>A0A9N7TUD3</accession>
<gene>
    <name evidence="2" type="ORF">PLEPLA_LOCUS7147</name>
</gene>
<dbReference type="AlphaFoldDB" id="A0A9N7TUD3"/>
<protein>
    <submittedName>
        <fullName evidence="2">Uncharacterized protein</fullName>
    </submittedName>
</protein>
<comment type="caution">
    <text evidence="2">The sequence shown here is derived from an EMBL/GenBank/DDBJ whole genome shotgun (WGS) entry which is preliminary data.</text>
</comment>
<evidence type="ECO:0000313" key="2">
    <source>
        <dbReference type="EMBL" id="CAB1419316.1"/>
    </source>
</evidence>
<sequence>MAGPQSDGPVGNLLGHGDTRTASATEVPMRQTCKCNCSSKRTTRLGSSQLRWQAPAKSDPRIENRTTGHEVMAAQGPFIPMGSKDSPNPLKELLVSSATEVSPDLDAVSRTSSSSASVFEVVLLGCTELQCERSSSHLLMAPTENLISTAAACESAGSSCTFRAAVGSYESSNTIILEPS</sequence>
<keyword evidence="3" id="KW-1185">Reference proteome</keyword>